<dbReference type="PANTHER" id="PTHR43540:SF14">
    <property type="entry name" value="ISOCHORISMATASE"/>
    <property type="match status" value="1"/>
</dbReference>
<gene>
    <name evidence="4" type="ORF">IV50_GL000080</name>
</gene>
<dbReference type="EMBL" id="JQBM01000001">
    <property type="protein sequence ID" value="KRN46817.1"/>
    <property type="molecule type" value="Genomic_DNA"/>
</dbReference>
<reference evidence="4 5" key="1">
    <citation type="journal article" date="2015" name="Genome Announc.">
        <title>Expanding the biotechnology potential of lactobacilli through comparative genomics of 213 strains and associated genera.</title>
        <authorList>
            <person name="Sun Z."/>
            <person name="Harris H.M."/>
            <person name="McCann A."/>
            <person name="Guo C."/>
            <person name="Argimon S."/>
            <person name="Zhang W."/>
            <person name="Yang X."/>
            <person name="Jeffery I.B."/>
            <person name="Cooney J.C."/>
            <person name="Kagawa T.F."/>
            <person name="Liu W."/>
            <person name="Song Y."/>
            <person name="Salvetti E."/>
            <person name="Wrobel A."/>
            <person name="Rasinkangas P."/>
            <person name="Parkhill J."/>
            <person name="Rea M.C."/>
            <person name="O'Sullivan O."/>
            <person name="Ritari J."/>
            <person name="Douillard F.P."/>
            <person name="Paul Ross R."/>
            <person name="Yang R."/>
            <person name="Briner A.E."/>
            <person name="Felis G.E."/>
            <person name="de Vos W.M."/>
            <person name="Barrangou R."/>
            <person name="Klaenhammer T.R."/>
            <person name="Caufield P.W."/>
            <person name="Cui Y."/>
            <person name="Zhang H."/>
            <person name="O'Toole P.W."/>
        </authorList>
    </citation>
    <scope>NUCLEOTIDE SEQUENCE [LARGE SCALE GENOMIC DNA]</scope>
    <source>
        <strain evidence="4 5">DSM 20410</strain>
    </source>
</reference>
<dbReference type="PATRIC" id="fig|1629.5.peg.83"/>
<sequence length="168" mass="19768">MWSADVLLVIDMQNGICRRGVADSLDLSNLMQRINTRVQSYHALDKPIIWIQHHDDDIRRHTFDWDFLPELMLNRTTDDIIEKNHPDSFYNTCLDARLQQVGAQHLEICGAQVEFCVDTTIKAAFDREYQLHMLPNMTTTWDNEYMNAKQTQKFYEKIWQNTFVSGLA</sequence>
<dbReference type="AlphaFoldDB" id="A0A0R2H1L1"/>
<dbReference type="Proteomes" id="UP000051992">
    <property type="component" value="Unassembled WGS sequence"/>
</dbReference>
<accession>A0A0R2H1L1</accession>
<dbReference type="Gene3D" id="3.40.50.850">
    <property type="entry name" value="Isochorismatase-like"/>
    <property type="match status" value="1"/>
</dbReference>
<protein>
    <recommendedName>
        <fullName evidence="3">Isochorismatase-like domain-containing protein</fullName>
    </recommendedName>
</protein>
<name>A0A0R2H1L1_WEIVI</name>
<comment type="similarity">
    <text evidence="1">Belongs to the isochorismatase family.</text>
</comment>
<dbReference type="GO" id="GO:0016787">
    <property type="term" value="F:hydrolase activity"/>
    <property type="evidence" value="ECO:0007669"/>
    <property type="project" value="UniProtKB-KW"/>
</dbReference>
<keyword evidence="2" id="KW-0378">Hydrolase</keyword>
<keyword evidence="5" id="KW-1185">Reference proteome</keyword>
<evidence type="ECO:0000313" key="4">
    <source>
        <dbReference type="EMBL" id="KRN46817.1"/>
    </source>
</evidence>
<dbReference type="InterPro" id="IPR036380">
    <property type="entry name" value="Isochorismatase-like_sf"/>
</dbReference>
<feature type="domain" description="Isochorismatase-like" evidence="3">
    <location>
        <begin position="6"/>
        <end position="145"/>
    </location>
</feature>
<evidence type="ECO:0000313" key="5">
    <source>
        <dbReference type="Proteomes" id="UP000051992"/>
    </source>
</evidence>
<evidence type="ECO:0000256" key="2">
    <source>
        <dbReference type="ARBA" id="ARBA00022801"/>
    </source>
</evidence>
<proteinExistence type="inferred from homology"/>
<dbReference type="RefSeq" id="WP_057743474.1">
    <property type="nucleotide sequence ID" value="NZ_BJLU01000001.1"/>
</dbReference>
<evidence type="ECO:0000256" key="1">
    <source>
        <dbReference type="ARBA" id="ARBA00006336"/>
    </source>
</evidence>
<dbReference type="InterPro" id="IPR050272">
    <property type="entry name" value="Isochorismatase-like_hydrls"/>
</dbReference>
<dbReference type="Pfam" id="PF00857">
    <property type="entry name" value="Isochorismatase"/>
    <property type="match status" value="1"/>
</dbReference>
<dbReference type="InterPro" id="IPR000868">
    <property type="entry name" value="Isochorismatase-like_dom"/>
</dbReference>
<evidence type="ECO:0000259" key="3">
    <source>
        <dbReference type="Pfam" id="PF00857"/>
    </source>
</evidence>
<dbReference type="SUPFAM" id="SSF52499">
    <property type="entry name" value="Isochorismatase-like hydrolases"/>
    <property type="match status" value="1"/>
</dbReference>
<organism evidence="4 5">
    <name type="scientific">Weissella viridescens</name>
    <name type="common">Lactobacillus viridescens</name>
    <dbReference type="NCBI Taxonomy" id="1629"/>
    <lineage>
        <taxon>Bacteria</taxon>
        <taxon>Bacillati</taxon>
        <taxon>Bacillota</taxon>
        <taxon>Bacilli</taxon>
        <taxon>Lactobacillales</taxon>
        <taxon>Lactobacillaceae</taxon>
        <taxon>Weissella</taxon>
    </lineage>
</organism>
<comment type="caution">
    <text evidence="4">The sequence shown here is derived from an EMBL/GenBank/DDBJ whole genome shotgun (WGS) entry which is preliminary data.</text>
</comment>
<dbReference type="PANTHER" id="PTHR43540">
    <property type="entry name" value="PEROXYUREIDOACRYLATE/UREIDOACRYLATE AMIDOHYDROLASE-RELATED"/>
    <property type="match status" value="1"/>
</dbReference>